<dbReference type="Pfam" id="PF13193">
    <property type="entry name" value="AMP-binding_C"/>
    <property type="match status" value="1"/>
</dbReference>
<dbReference type="InterPro" id="IPR045851">
    <property type="entry name" value="AMP-bd_C_sf"/>
</dbReference>
<dbReference type="PANTHER" id="PTHR45527">
    <property type="entry name" value="NONRIBOSOMAL PEPTIDE SYNTHETASE"/>
    <property type="match status" value="1"/>
</dbReference>
<gene>
    <name evidence="2" type="ORF">FJU30_14150</name>
</gene>
<dbReference type="InterPro" id="IPR025110">
    <property type="entry name" value="AMP-bd_C"/>
</dbReference>
<dbReference type="OrthoDB" id="5817163at2"/>
<dbReference type="SUPFAM" id="SSF47336">
    <property type="entry name" value="ACP-like"/>
    <property type="match status" value="1"/>
</dbReference>
<dbReference type="Gene3D" id="3.40.50.980">
    <property type="match status" value="2"/>
</dbReference>
<evidence type="ECO:0000259" key="1">
    <source>
        <dbReference type="PROSITE" id="PS50075"/>
    </source>
</evidence>
<dbReference type="GO" id="GO:0044550">
    <property type="term" value="P:secondary metabolite biosynthetic process"/>
    <property type="evidence" value="ECO:0007669"/>
    <property type="project" value="TreeGrafter"/>
</dbReference>
<dbReference type="InterPro" id="IPR000873">
    <property type="entry name" value="AMP-dep_synth/lig_dom"/>
</dbReference>
<dbReference type="InterPro" id="IPR001031">
    <property type="entry name" value="Thioesterase"/>
</dbReference>
<dbReference type="NCBIfam" id="TIGR01733">
    <property type="entry name" value="AA-adenyl-dom"/>
    <property type="match status" value="1"/>
</dbReference>
<dbReference type="Pfam" id="PF00975">
    <property type="entry name" value="Thioesterase"/>
    <property type="match status" value="1"/>
</dbReference>
<dbReference type="AlphaFoldDB" id="A0A5J5FZC8"/>
<dbReference type="GO" id="GO:0031177">
    <property type="term" value="F:phosphopantetheine binding"/>
    <property type="evidence" value="ECO:0007669"/>
    <property type="project" value="TreeGrafter"/>
</dbReference>
<dbReference type="SUPFAM" id="SSF53474">
    <property type="entry name" value="alpha/beta-Hydrolases"/>
    <property type="match status" value="1"/>
</dbReference>
<dbReference type="PROSITE" id="PS50075">
    <property type="entry name" value="CARRIER"/>
    <property type="match status" value="1"/>
</dbReference>
<proteinExistence type="predicted"/>
<dbReference type="InterPro" id="IPR010071">
    <property type="entry name" value="AA_adenyl_dom"/>
</dbReference>
<dbReference type="PANTHER" id="PTHR45527:SF1">
    <property type="entry name" value="FATTY ACID SYNTHASE"/>
    <property type="match status" value="1"/>
</dbReference>
<dbReference type="PROSITE" id="PS00455">
    <property type="entry name" value="AMP_BINDING"/>
    <property type="match status" value="1"/>
</dbReference>
<dbReference type="InterPro" id="IPR020845">
    <property type="entry name" value="AMP-binding_CS"/>
</dbReference>
<dbReference type="Gene3D" id="3.30.300.30">
    <property type="match status" value="1"/>
</dbReference>
<comment type="caution">
    <text evidence="2">The sequence shown here is derived from an EMBL/GenBank/DDBJ whole genome shotgun (WGS) entry which is preliminary data.</text>
</comment>
<keyword evidence="3" id="KW-1185">Reference proteome</keyword>
<organism evidence="2 3">
    <name type="scientific">Affinibrenneria salicis</name>
    <dbReference type="NCBI Taxonomy" id="2590031"/>
    <lineage>
        <taxon>Bacteria</taxon>
        <taxon>Pseudomonadati</taxon>
        <taxon>Pseudomonadota</taxon>
        <taxon>Gammaproteobacteria</taxon>
        <taxon>Enterobacterales</taxon>
        <taxon>Pectobacteriaceae</taxon>
        <taxon>Affinibrenneria</taxon>
    </lineage>
</organism>
<dbReference type="GO" id="GO:0043041">
    <property type="term" value="P:amino acid activation for nonribosomal peptide biosynthetic process"/>
    <property type="evidence" value="ECO:0007669"/>
    <property type="project" value="TreeGrafter"/>
</dbReference>
<reference evidence="2 3" key="1">
    <citation type="submission" date="2019-09" db="EMBL/GenBank/DDBJ databases">
        <authorList>
            <person name="Li Y."/>
        </authorList>
    </citation>
    <scope>NUCLEOTIDE SEQUENCE [LARGE SCALE GENOMIC DNA]</scope>
    <source>
        <strain evidence="2 3">L3-3HA</strain>
    </source>
</reference>
<accession>A0A5J5FZC8</accession>
<protein>
    <submittedName>
        <fullName evidence="2">Amino acid adenylation domain-containing protein</fullName>
    </submittedName>
</protein>
<dbReference type="InterPro" id="IPR029058">
    <property type="entry name" value="AB_hydrolase_fold"/>
</dbReference>
<dbReference type="Gene3D" id="2.30.38.10">
    <property type="entry name" value="Luciferase, Domain 3"/>
    <property type="match status" value="1"/>
</dbReference>
<evidence type="ECO:0000313" key="3">
    <source>
        <dbReference type="Proteomes" id="UP000335415"/>
    </source>
</evidence>
<sequence>MLRIMINEENTLTDVSYVNDFILQFILPNRFNSSEKAIESVEIQIDEKVNKKLLKITKDNPVLINGLFCAMFTALAHRVANSRMLSFITIINETYSKKIISEVNDSDIKLKEYITYLTSHIYDNDVKYDLKEEPANLIINYQTHTKRNIDASKNVVINITKNNGLFSASINFNTEIFDPYLIFEYGKKCEQLLSDFTCDTNISLQDIRHLTLKEKDFLLNGFNATDKEIKLKSIVQQFKKQVKINRTKIALIDINHNLSYEELDLQSDKIFHMLQDKGLKNDIVIVMMPHSIDLIVTILGIIKSGNTYLPLDPETPDERLRYIIEDSKASCLISNKGLHEVNLSNTNDPLSVVSHSVEKNKNIYIIYTSGSTGKPKGVVIAENELLNYTDWCIDKYINSDDDTFALFTSIGFDLTVTSIFPALLSGCKIKIFDSAEPGRSIANILLDKDVTILKLTPAHLELITKMDISQSKIHTFIVGGEALVSRLARDITDKFNHKVNIINEYGPTETTVGCMNYSYRYDENNYSTIPIGKPIQNCKIYLLDEQLVPVSIGAPGEIYIGGKCLGRGYLYKKDLTDKSYIKSPFEDDQLIYKTGDLARFTNRRELIFLDRKDDQVMIRGYRVELGEIKNQILKINGVKSVAVIKVENKHNVYIYSYIVKENDISIDTISIKKALASNLPGYMIPEEIFFVQEIPLTINGKIDKRKLPISKDKEIITPSGKKVNSIIEKEIILLWQKILNISENIDVNTSFFDAGGHSLKVYELFYNLDKKYKIKIEVSGFYQNPTISFICNQLEKRDVYSRFSDFVYLKPIQFNNSNKNVFIFHASDGDVGIYAKLAGKLSKEYNYIGVNYKYDDNDKSINYLASKYVSEINKFQREGEYNLFGWSFGGLIALEVAKILEEENKKINSLTLIDSSFSHKEDKYHALISLYENHNFDECIKLLPPDYVRFIDGDDDNHYLDKIKELIFLLKLRQNYKFNHTLKCDLMYIYQESNFFMVSALRKITTGTCCCYEIKESHYQQLKNDSSIHFISDKFNVNNGKKGV</sequence>
<dbReference type="InterPro" id="IPR009081">
    <property type="entry name" value="PP-bd_ACP"/>
</dbReference>
<dbReference type="Pfam" id="PF00501">
    <property type="entry name" value="AMP-binding"/>
    <property type="match status" value="1"/>
</dbReference>
<dbReference type="SUPFAM" id="SSF56801">
    <property type="entry name" value="Acetyl-CoA synthetase-like"/>
    <property type="match status" value="1"/>
</dbReference>
<evidence type="ECO:0000313" key="2">
    <source>
        <dbReference type="EMBL" id="KAA8999469.1"/>
    </source>
</evidence>
<dbReference type="Pfam" id="PF00550">
    <property type="entry name" value="PP-binding"/>
    <property type="match status" value="1"/>
</dbReference>
<feature type="domain" description="Carrier" evidence="1">
    <location>
        <begin position="722"/>
        <end position="798"/>
    </location>
</feature>
<dbReference type="GO" id="GO:0005829">
    <property type="term" value="C:cytosol"/>
    <property type="evidence" value="ECO:0007669"/>
    <property type="project" value="TreeGrafter"/>
</dbReference>
<name>A0A5J5FZC8_9GAMM</name>
<dbReference type="Gene3D" id="1.10.1200.10">
    <property type="entry name" value="ACP-like"/>
    <property type="match status" value="1"/>
</dbReference>
<dbReference type="Gene3D" id="3.40.50.1820">
    <property type="entry name" value="alpha/beta hydrolase"/>
    <property type="match status" value="1"/>
</dbReference>
<dbReference type="EMBL" id="VYKJ01000006">
    <property type="protein sequence ID" value="KAA8999469.1"/>
    <property type="molecule type" value="Genomic_DNA"/>
</dbReference>
<dbReference type="Proteomes" id="UP000335415">
    <property type="component" value="Unassembled WGS sequence"/>
</dbReference>
<dbReference type="InterPro" id="IPR036736">
    <property type="entry name" value="ACP-like_sf"/>
</dbReference>